<protein>
    <recommendedName>
        <fullName evidence="4">ABC transporter permease</fullName>
    </recommendedName>
</protein>
<gene>
    <name evidence="2" type="ORF">QWY31_15240</name>
</gene>
<feature type="transmembrane region" description="Helical" evidence="1">
    <location>
        <begin position="145"/>
        <end position="165"/>
    </location>
</feature>
<feature type="transmembrane region" description="Helical" evidence="1">
    <location>
        <begin position="12"/>
        <end position="34"/>
    </location>
</feature>
<feature type="transmembrane region" description="Helical" evidence="1">
    <location>
        <begin position="114"/>
        <end position="133"/>
    </location>
</feature>
<keyword evidence="3" id="KW-1185">Reference proteome</keyword>
<dbReference type="Proteomes" id="UP001168552">
    <property type="component" value="Unassembled WGS sequence"/>
</dbReference>
<comment type="caution">
    <text evidence="2">The sequence shown here is derived from an EMBL/GenBank/DDBJ whole genome shotgun (WGS) entry which is preliminary data.</text>
</comment>
<feature type="transmembrane region" description="Helical" evidence="1">
    <location>
        <begin position="40"/>
        <end position="65"/>
    </location>
</feature>
<name>A0ABT8F8Z7_9BACT</name>
<keyword evidence="1" id="KW-1133">Transmembrane helix</keyword>
<evidence type="ECO:0000313" key="3">
    <source>
        <dbReference type="Proteomes" id="UP001168552"/>
    </source>
</evidence>
<evidence type="ECO:0000256" key="1">
    <source>
        <dbReference type="SAM" id="Phobius"/>
    </source>
</evidence>
<evidence type="ECO:0008006" key="4">
    <source>
        <dbReference type="Google" id="ProtNLM"/>
    </source>
</evidence>
<proteinExistence type="predicted"/>
<keyword evidence="1" id="KW-0812">Transmembrane</keyword>
<feature type="transmembrane region" description="Helical" evidence="1">
    <location>
        <begin position="86"/>
        <end position="108"/>
    </location>
</feature>
<accession>A0ABT8F8Z7</accession>
<evidence type="ECO:0000313" key="2">
    <source>
        <dbReference type="EMBL" id="MDN4166865.1"/>
    </source>
</evidence>
<keyword evidence="1" id="KW-0472">Membrane</keyword>
<dbReference type="EMBL" id="JAUHJS010000008">
    <property type="protein sequence ID" value="MDN4166865.1"/>
    <property type="molecule type" value="Genomic_DNA"/>
</dbReference>
<reference evidence="2" key="1">
    <citation type="submission" date="2023-06" db="EMBL/GenBank/DDBJ databases">
        <title>Cytophagales bacterium Strain LB-30, isolated from soil.</title>
        <authorList>
            <person name="Liu B."/>
        </authorList>
    </citation>
    <scope>NUCLEOTIDE SEQUENCE</scope>
    <source>
        <strain evidence="2">LB-30</strain>
    </source>
</reference>
<organism evidence="2 3">
    <name type="scientific">Shiella aurantiaca</name>
    <dbReference type="NCBI Taxonomy" id="3058365"/>
    <lineage>
        <taxon>Bacteria</taxon>
        <taxon>Pseudomonadati</taxon>
        <taxon>Bacteroidota</taxon>
        <taxon>Cytophagia</taxon>
        <taxon>Cytophagales</taxon>
        <taxon>Shiellaceae</taxon>
        <taxon>Shiella</taxon>
    </lineage>
</organism>
<feature type="transmembrane region" description="Helical" evidence="1">
    <location>
        <begin position="194"/>
        <end position="215"/>
    </location>
</feature>
<sequence length="225" mass="25509">MKLLKWDFLLFSRYYVIQISLVLAVLYGLSFYLLGQGLSFELFLVLFCSETMIMSIMYSGTLALLDKSQSTFSALSVIPQPIHRIYIERSLVLALIGCLGGVFLLVGYGLISSILLALPLLFLLVMACSLQGFFLGHGAQGFTDFLLRVVGLCMTYLIPFASLFWNSGHWVWWLFPGYPLIHYFKYALSGETNFLSLLLPYIQATAYLFLSVYLLKRKLENLPQS</sequence>
<dbReference type="RefSeq" id="WP_320005400.1">
    <property type="nucleotide sequence ID" value="NZ_JAUHJS010000008.1"/>
</dbReference>